<sequence length="206" mass="23971">MVLENQILVKAIQLIYRFIYHGGKIWMNHGIQARVRWLYQKYGITRIEIASCVKYEFIRQRKHRKFNPDKSCLETYVLNFTYFTLLTLVRQCKEHEASGKKAIPFSQFSPDTSIDTMGTSIESLERDGVEGLIDEDDPERILLGKELLEAAVDHFGESDLAVILGLKETRAEAKRLGIKYDTYRKRLQRKLDKFGSILKDDGYDID</sequence>
<reference evidence="1 2" key="1">
    <citation type="submission" date="2019-11" db="EMBL/GenBank/DDBJ databases">
        <title>Comparative genomics of hydrocarbon-degrading Desulfosarcina strains.</title>
        <authorList>
            <person name="Watanabe M."/>
            <person name="Kojima H."/>
            <person name="Fukui M."/>
        </authorList>
    </citation>
    <scope>NUCLEOTIDE SEQUENCE [LARGE SCALE GENOMIC DNA]</scope>
    <source>
        <strain evidence="1 2">28bB2T</strain>
    </source>
</reference>
<dbReference type="EMBL" id="AP021876">
    <property type="protein sequence ID" value="BBO79705.1"/>
    <property type="molecule type" value="Genomic_DNA"/>
</dbReference>
<dbReference type="RefSeq" id="WP_155320835.1">
    <property type="nucleotide sequence ID" value="NZ_AP021876.1"/>
</dbReference>
<evidence type="ECO:0000313" key="2">
    <source>
        <dbReference type="Proteomes" id="UP000425960"/>
    </source>
</evidence>
<organism evidence="1 2">
    <name type="scientific">Desulfosarcina ovata subsp. sediminis</name>
    <dbReference type="NCBI Taxonomy" id="885957"/>
    <lineage>
        <taxon>Bacteria</taxon>
        <taxon>Pseudomonadati</taxon>
        <taxon>Thermodesulfobacteriota</taxon>
        <taxon>Desulfobacteria</taxon>
        <taxon>Desulfobacterales</taxon>
        <taxon>Desulfosarcinaceae</taxon>
        <taxon>Desulfosarcina</taxon>
    </lineage>
</organism>
<gene>
    <name evidence="1" type="ORF">DSCO28_02710</name>
</gene>
<dbReference type="Proteomes" id="UP000425960">
    <property type="component" value="Chromosome"/>
</dbReference>
<accession>A0A5K7ZHG2</accession>
<dbReference type="AlphaFoldDB" id="A0A5K7ZHG2"/>
<dbReference type="KEGG" id="dov:DSCO28_02710"/>
<evidence type="ECO:0000313" key="1">
    <source>
        <dbReference type="EMBL" id="BBO79705.1"/>
    </source>
</evidence>
<name>A0A5K7ZHG2_9BACT</name>
<proteinExistence type="predicted"/>
<protein>
    <submittedName>
        <fullName evidence="1">Uncharacterized protein</fullName>
    </submittedName>
</protein>